<reference evidence="3" key="2">
    <citation type="submission" date="2018-08" db="UniProtKB">
        <authorList>
            <consortium name="EnsemblPlants"/>
        </authorList>
    </citation>
    <scope>IDENTIFICATION</scope>
    <source>
        <strain evidence="3">Yugu1</strain>
    </source>
</reference>
<protein>
    <submittedName>
        <fullName evidence="3">Uncharacterized protein</fullName>
    </submittedName>
</protein>
<feature type="region of interest" description="Disordered" evidence="1">
    <location>
        <begin position="43"/>
        <end position="73"/>
    </location>
</feature>
<dbReference type="HOGENOM" id="CLU_2326908_0_0_1"/>
<proteinExistence type="predicted"/>
<dbReference type="Gramene" id="KQL24973">
    <property type="protein sequence ID" value="KQL24973"/>
    <property type="gene ID" value="SETIT_032513mg"/>
</dbReference>
<sequence length="99" mass="9440">MARILASSAAASAALGSSWLFGLCMVVFSVWLVSFAVFICGRTSGDDRPRKKPAPAPATNAKPPASRGTARSGTIGGAVAAACGCSAGHGGGGCGGGGG</sequence>
<dbReference type="Proteomes" id="UP000004995">
    <property type="component" value="Unassembled WGS sequence"/>
</dbReference>
<evidence type="ECO:0000256" key="2">
    <source>
        <dbReference type="SAM" id="Phobius"/>
    </source>
</evidence>
<dbReference type="InParanoid" id="K4A0X2"/>
<reference evidence="4" key="1">
    <citation type="journal article" date="2012" name="Nat. Biotechnol.">
        <title>Reference genome sequence of the model plant Setaria.</title>
        <authorList>
            <person name="Bennetzen J.L."/>
            <person name="Schmutz J."/>
            <person name="Wang H."/>
            <person name="Percifield R."/>
            <person name="Hawkins J."/>
            <person name="Pontaroli A.C."/>
            <person name="Estep M."/>
            <person name="Feng L."/>
            <person name="Vaughn J.N."/>
            <person name="Grimwood J."/>
            <person name="Jenkins J."/>
            <person name="Barry K."/>
            <person name="Lindquist E."/>
            <person name="Hellsten U."/>
            <person name="Deshpande S."/>
            <person name="Wang X."/>
            <person name="Wu X."/>
            <person name="Mitros T."/>
            <person name="Triplett J."/>
            <person name="Yang X."/>
            <person name="Ye C.Y."/>
            <person name="Mauro-Herrera M."/>
            <person name="Wang L."/>
            <person name="Li P."/>
            <person name="Sharma M."/>
            <person name="Sharma R."/>
            <person name="Ronald P.C."/>
            <person name="Panaud O."/>
            <person name="Kellogg E.A."/>
            <person name="Brutnell T.P."/>
            <person name="Doust A.N."/>
            <person name="Tuskan G.A."/>
            <person name="Rokhsar D."/>
            <person name="Devos K.M."/>
        </authorList>
    </citation>
    <scope>NUCLEOTIDE SEQUENCE [LARGE SCALE GENOMIC DNA]</scope>
    <source>
        <strain evidence="4">cv. Yugu1</strain>
    </source>
</reference>
<dbReference type="AlphaFoldDB" id="K4A0X2"/>
<dbReference type="eggNOG" id="ENOG502SWB2">
    <property type="taxonomic scope" value="Eukaryota"/>
</dbReference>
<evidence type="ECO:0000313" key="4">
    <source>
        <dbReference type="Proteomes" id="UP000004995"/>
    </source>
</evidence>
<dbReference type="FunCoup" id="K4A0X2">
    <property type="interactions" value="221"/>
</dbReference>
<dbReference type="PANTHER" id="PTHR35420">
    <property type="entry name" value="OS02G0198500 PROTEIN"/>
    <property type="match status" value="1"/>
</dbReference>
<keyword evidence="2" id="KW-0472">Membrane</keyword>
<feature type="transmembrane region" description="Helical" evidence="2">
    <location>
        <begin position="20"/>
        <end position="41"/>
    </location>
</feature>
<accession>K4A0X2</accession>
<organism evidence="3 4">
    <name type="scientific">Setaria italica</name>
    <name type="common">Foxtail millet</name>
    <name type="synonym">Panicum italicum</name>
    <dbReference type="NCBI Taxonomy" id="4555"/>
    <lineage>
        <taxon>Eukaryota</taxon>
        <taxon>Viridiplantae</taxon>
        <taxon>Streptophyta</taxon>
        <taxon>Embryophyta</taxon>
        <taxon>Tracheophyta</taxon>
        <taxon>Spermatophyta</taxon>
        <taxon>Magnoliopsida</taxon>
        <taxon>Liliopsida</taxon>
        <taxon>Poales</taxon>
        <taxon>Poaceae</taxon>
        <taxon>PACMAD clade</taxon>
        <taxon>Panicoideae</taxon>
        <taxon>Panicodae</taxon>
        <taxon>Paniceae</taxon>
        <taxon>Cenchrinae</taxon>
        <taxon>Setaria</taxon>
    </lineage>
</organism>
<dbReference type="EnsemblPlants" id="KQL24973">
    <property type="protein sequence ID" value="KQL24973"/>
    <property type="gene ID" value="SETIT_032513mg"/>
</dbReference>
<keyword evidence="2" id="KW-1133">Transmembrane helix</keyword>
<dbReference type="PANTHER" id="PTHR35420:SF1">
    <property type="entry name" value="OS09G0480532 PROTEIN"/>
    <property type="match status" value="1"/>
</dbReference>
<evidence type="ECO:0000256" key="1">
    <source>
        <dbReference type="SAM" id="MobiDB-lite"/>
    </source>
</evidence>
<evidence type="ECO:0000313" key="3">
    <source>
        <dbReference type="EnsemblPlants" id="KQL24973"/>
    </source>
</evidence>
<dbReference type="EMBL" id="AGNK02001157">
    <property type="status" value="NOT_ANNOTATED_CDS"/>
    <property type="molecule type" value="Genomic_DNA"/>
</dbReference>
<dbReference type="OMA" id="GMYTAAY"/>
<name>K4A0X2_SETIT</name>
<keyword evidence="2" id="KW-0812">Transmembrane</keyword>
<keyword evidence="4" id="KW-1185">Reference proteome</keyword>